<keyword evidence="4 10" id="KW-0812">Transmembrane</keyword>
<dbReference type="GO" id="GO:0005743">
    <property type="term" value="C:mitochondrial inner membrane"/>
    <property type="evidence" value="ECO:0007669"/>
    <property type="project" value="UniProtKB-SubCell"/>
</dbReference>
<dbReference type="EMBL" id="KM672368">
    <property type="protein sequence ID" value="AJP33451.1"/>
    <property type="molecule type" value="Genomic_DNA"/>
</dbReference>
<protein>
    <submittedName>
        <fullName evidence="11">Succinate dehydrogenase cytochrome subunit 3</fullName>
    </submittedName>
    <submittedName>
        <fullName evidence="12">Succinate dehydrogenase subunit 3</fullName>
    </submittedName>
</protein>
<sequence>MKIIRPLSPHLTIYMPQQNSTFPIFHRIPGAFSATMVLFSLIVSLQIGEVILTYTNTYQSLFYVIEPKFALTVKSLTFLALCYHMVFGVRHLWWDLKLFRLSIFKNRKKNGF</sequence>
<feature type="binding site" description="axial binding residue" evidence="9">
    <location>
        <position position="84"/>
    </location>
    <ligand>
        <name>heme</name>
        <dbReference type="ChEBI" id="CHEBI:30413"/>
        <note>ligand shared with second transmembrane subunit</note>
    </ligand>
    <ligandPart>
        <name>Fe</name>
        <dbReference type="ChEBI" id="CHEBI:18248"/>
    </ligandPart>
</feature>
<keyword evidence="7 9" id="KW-0408">Iron</keyword>
<evidence type="ECO:0000313" key="11">
    <source>
        <dbReference type="EMBL" id="AJP33451.1"/>
    </source>
</evidence>
<evidence type="ECO:0000256" key="9">
    <source>
        <dbReference type="PIRSR" id="PIRSR000178-1"/>
    </source>
</evidence>
<evidence type="ECO:0000256" key="5">
    <source>
        <dbReference type="ARBA" id="ARBA00022723"/>
    </source>
</evidence>
<dbReference type="Gene3D" id="1.20.1300.10">
    <property type="entry name" value="Fumarate reductase/succinate dehydrogenase, transmembrane subunit"/>
    <property type="match status" value="1"/>
</dbReference>
<evidence type="ECO:0000313" key="12">
    <source>
        <dbReference type="EMBL" id="QJH91728.1"/>
    </source>
</evidence>
<dbReference type="GO" id="GO:0046872">
    <property type="term" value="F:metal ion binding"/>
    <property type="evidence" value="ECO:0007669"/>
    <property type="project" value="UniProtKB-KW"/>
</dbReference>
<evidence type="ECO:0000256" key="6">
    <source>
        <dbReference type="ARBA" id="ARBA00022989"/>
    </source>
</evidence>
<evidence type="ECO:0000256" key="10">
    <source>
        <dbReference type="SAM" id="Phobius"/>
    </source>
</evidence>
<evidence type="ECO:0000256" key="4">
    <source>
        <dbReference type="ARBA" id="ARBA00022692"/>
    </source>
</evidence>
<keyword evidence="3 9" id="KW-0349">Heme</keyword>
<dbReference type="InterPro" id="IPR014314">
    <property type="entry name" value="Succ_DH_cytb556"/>
</dbReference>
<comment type="cofactor">
    <cofactor evidence="9">
        <name>heme</name>
        <dbReference type="ChEBI" id="CHEBI:30413"/>
    </cofactor>
    <text evidence="9">The heme is bound between the two transmembrane subunits.</text>
</comment>
<dbReference type="GO" id="GO:0006099">
    <property type="term" value="P:tricarboxylic acid cycle"/>
    <property type="evidence" value="ECO:0007669"/>
    <property type="project" value="InterPro"/>
</dbReference>
<keyword evidence="5 9" id="KW-0479">Metal-binding</keyword>
<dbReference type="PANTHER" id="PTHR10978:SF5">
    <property type="entry name" value="SUCCINATE DEHYDROGENASE CYTOCHROME B560 SUBUNIT, MITOCHONDRIAL"/>
    <property type="match status" value="1"/>
</dbReference>
<organism evidence="11">
    <name type="scientific">Araucaria heterophylla</name>
    <name type="common">Norfolk Island pine</name>
    <dbReference type="NCBI Taxonomy" id="34341"/>
    <lineage>
        <taxon>Eukaryota</taxon>
        <taxon>Viridiplantae</taxon>
        <taxon>Streptophyta</taxon>
        <taxon>Embryophyta</taxon>
        <taxon>Tracheophyta</taxon>
        <taxon>Spermatophyta</taxon>
        <taxon>Pinopsida</taxon>
        <taxon>Pinidae</taxon>
        <taxon>Conifers II</taxon>
        <taxon>Araucariales</taxon>
        <taxon>Araucariaceae</taxon>
        <taxon>Araucaria</taxon>
    </lineage>
</organism>
<evidence type="ECO:0000256" key="2">
    <source>
        <dbReference type="ARBA" id="ARBA00011313"/>
    </source>
</evidence>
<name>A0A0N7ASF1_ARAHE</name>
<evidence type="ECO:0000256" key="3">
    <source>
        <dbReference type="ARBA" id="ARBA00022617"/>
    </source>
</evidence>
<feature type="transmembrane region" description="Helical" evidence="10">
    <location>
        <begin position="75"/>
        <end position="93"/>
    </location>
</feature>
<keyword evidence="6 10" id="KW-1133">Transmembrane helix</keyword>
<evidence type="ECO:0000256" key="1">
    <source>
        <dbReference type="ARBA" id="ARBA00004434"/>
    </source>
</evidence>
<evidence type="ECO:0000256" key="8">
    <source>
        <dbReference type="ARBA" id="ARBA00023136"/>
    </source>
</evidence>
<dbReference type="AlphaFoldDB" id="A0A0N7ASF1"/>
<dbReference type="NCBIfam" id="TIGR02970">
    <property type="entry name" value="succ_dehyd_cytB"/>
    <property type="match status" value="1"/>
</dbReference>
<dbReference type="PANTHER" id="PTHR10978">
    <property type="entry name" value="SUCCINATE DEHYDROGENASE CYTOCHROME B560 SUBUNIT"/>
    <property type="match status" value="1"/>
</dbReference>
<comment type="subunit">
    <text evidence="2">Component of complex II composed of eight subunits in plants: four classical SDH subunits SDH1, SDH2, SDH3 and SDH4 (a flavoprotein (FP), an iron-sulfur protein (IP), and a cytochrome b composed of a large and a small subunit.), as well as four subunits unknown in mitochondria from bacteria and heterotrophic eukaryotes.</text>
</comment>
<dbReference type="GO" id="GO:0045273">
    <property type="term" value="C:respiratory chain complex II (succinate dehydrogenase)"/>
    <property type="evidence" value="ECO:0007669"/>
    <property type="project" value="UniProtKB-ARBA"/>
</dbReference>
<geneLocation type="mitochondrion" evidence="11"/>
<dbReference type="CDD" id="cd03499">
    <property type="entry name" value="SQR_TypeC_SdhC"/>
    <property type="match status" value="1"/>
</dbReference>
<accession>A0A0N7ASF1</accession>
<dbReference type="SUPFAM" id="SSF81343">
    <property type="entry name" value="Fumarate reductase respiratory complex transmembrane subunits"/>
    <property type="match status" value="1"/>
</dbReference>
<gene>
    <name evidence="11" type="primary">sdh3</name>
</gene>
<dbReference type="EMBL" id="MN965108">
    <property type="protein sequence ID" value="QJH91728.1"/>
    <property type="molecule type" value="Genomic_DNA"/>
</dbReference>
<feature type="transmembrane region" description="Helical" evidence="10">
    <location>
        <begin position="31"/>
        <end position="55"/>
    </location>
</feature>
<dbReference type="InterPro" id="IPR034804">
    <property type="entry name" value="SQR/QFR_C/D"/>
</dbReference>
<dbReference type="InterPro" id="IPR000701">
    <property type="entry name" value="SuccDH_FuR_B_TM-su"/>
</dbReference>
<dbReference type="Pfam" id="PF01127">
    <property type="entry name" value="Sdh_cyt"/>
    <property type="match status" value="1"/>
</dbReference>
<dbReference type="PIRSF" id="PIRSF000178">
    <property type="entry name" value="SDH_cyt_b560"/>
    <property type="match status" value="1"/>
</dbReference>
<proteinExistence type="predicted"/>
<keyword evidence="8 10" id="KW-0472">Membrane</keyword>
<reference evidence="11" key="1">
    <citation type="submission" date="2014-09" db="EMBL/GenBank/DDBJ databases">
        <title>Complete mitochondrial genome of Ginkgo biloba and comparative analysis of mitogenomic diversity in gymnosperms.</title>
        <authorList>
            <person name="Guo W."/>
            <person name="Fan W."/>
            <person name="Mower J.P."/>
        </authorList>
    </citation>
    <scope>NUCLEOTIDE SEQUENCE</scope>
</reference>
<dbReference type="GO" id="GO:0009055">
    <property type="term" value="F:electron transfer activity"/>
    <property type="evidence" value="ECO:0007669"/>
    <property type="project" value="InterPro"/>
</dbReference>
<comment type="subcellular location">
    <subcellularLocation>
        <location evidence="1">Mitochondrion inner membrane</location>
        <topology evidence="1">Single-pass membrane protein</topology>
    </subcellularLocation>
</comment>
<keyword evidence="11" id="KW-0496">Mitochondrion</keyword>
<evidence type="ECO:0000256" key="7">
    <source>
        <dbReference type="ARBA" id="ARBA00023004"/>
    </source>
</evidence>
<reference evidence="12" key="2">
    <citation type="journal article" date="2020" name="Mol. Biol. Evol.">
        <title>Extensive Shifts from Cis- to Trans-splicing of Gymnosperm Mitochondrial Introns.</title>
        <authorList>
            <person name="Guo W."/>
            <person name="Zhu A."/>
            <person name="Fan W."/>
            <person name="Adams R.P."/>
            <person name="Mower J.P."/>
        </authorList>
    </citation>
    <scope>NUCLEOTIDE SEQUENCE</scope>
</reference>
<dbReference type="GO" id="GO:0006121">
    <property type="term" value="P:mitochondrial electron transport, succinate to ubiquinone"/>
    <property type="evidence" value="ECO:0007669"/>
    <property type="project" value="TreeGrafter"/>
</dbReference>